<dbReference type="Proteomes" id="UP001546774">
    <property type="component" value="Unassembled WGS sequence"/>
</dbReference>
<feature type="transmembrane region" description="Helical" evidence="1">
    <location>
        <begin position="245"/>
        <end position="265"/>
    </location>
</feature>
<accession>A0ABV1H2Y7</accession>
<dbReference type="EMBL" id="JBBMFS010000002">
    <property type="protein sequence ID" value="MEQ2554038.1"/>
    <property type="molecule type" value="Genomic_DNA"/>
</dbReference>
<evidence type="ECO:0000313" key="3">
    <source>
        <dbReference type="Proteomes" id="UP001546774"/>
    </source>
</evidence>
<gene>
    <name evidence="2" type="ORF">WMO37_03285</name>
</gene>
<feature type="transmembrane region" description="Helical" evidence="1">
    <location>
        <begin position="114"/>
        <end position="147"/>
    </location>
</feature>
<keyword evidence="1" id="KW-0812">Transmembrane</keyword>
<sequence>MKQMIKFEVKRMLRNPGFYIAMMIGLIVSAAHWIVEVLPVVRRMDKYMSLDFALLYPPNLYNSWICEGNNMYSYLYLLILPILVTLPYAATFFSDVNDHLIEFICTRADKREYFYAKFTAVFLSGGIVSCVPLIFNILLCIAVVPVIKPQAADSTSNMVPKGSFSALLFTHPAVYVAISLMVIFLFSGALAVFALNVAFYSNHIFTVLLAPLVLNVFLSALFQLLNLQSWEPSNFINPAYSSPRMIPFVVETAVLLIITGWEFIYRGRQEDIC</sequence>
<feature type="transmembrane region" description="Helical" evidence="1">
    <location>
        <begin position="173"/>
        <end position="197"/>
    </location>
</feature>
<feature type="transmembrane region" description="Helical" evidence="1">
    <location>
        <begin position="204"/>
        <end position="225"/>
    </location>
</feature>
<proteinExistence type="predicted"/>
<evidence type="ECO:0000313" key="2">
    <source>
        <dbReference type="EMBL" id="MEQ2554038.1"/>
    </source>
</evidence>
<organism evidence="2 3">
    <name type="scientific">Lachnospira intestinalis</name>
    <dbReference type="NCBI Taxonomy" id="3133158"/>
    <lineage>
        <taxon>Bacteria</taxon>
        <taxon>Bacillati</taxon>
        <taxon>Bacillota</taxon>
        <taxon>Clostridia</taxon>
        <taxon>Lachnospirales</taxon>
        <taxon>Lachnospiraceae</taxon>
        <taxon>Lachnospira</taxon>
    </lineage>
</organism>
<evidence type="ECO:0000256" key="1">
    <source>
        <dbReference type="SAM" id="Phobius"/>
    </source>
</evidence>
<keyword evidence="1" id="KW-1133">Transmembrane helix</keyword>
<feature type="transmembrane region" description="Helical" evidence="1">
    <location>
        <begin position="12"/>
        <end position="35"/>
    </location>
</feature>
<name>A0ABV1H2Y7_9FIRM</name>
<keyword evidence="1" id="KW-0472">Membrane</keyword>
<evidence type="ECO:0008006" key="4">
    <source>
        <dbReference type="Google" id="ProtNLM"/>
    </source>
</evidence>
<comment type="caution">
    <text evidence="2">The sequence shown here is derived from an EMBL/GenBank/DDBJ whole genome shotgun (WGS) entry which is preliminary data.</text>
</comment>
<protein>
    <recommendedName>
        <fullName evidence="4">ABC-2 family transporter protein</fullName>
    </recommendedName>
</protein>
<feature type="transmembrane region" description="Helical" evidence="1">
    <location>
        <begin position="74"/>
        <end position="93"/>
    </location>
</feature>
<keyword evidence="3" id="KW-1185">Reference proteome</keyword>
<reference evidence="2" key="1">
    <citation type="submission" date="2024-03" db="EMBL/GenBank/DDBJ databases">
        <title>Human intestinal bacterial collection.</title>
        <authorList>
            <person name="Pauvert C."/>
            <person name="Hitch T.C.A."/>
            <person name="Clavel T."/>
        </authorList>
    </citation>
    <scope>NUCLEOTIDE SEQUENCE [LARGE SCALE GENOMIC DNA]</scope>
    <source>
        <strain evidence="2">CLA-AA-H89B</strain>
    </source>
</reference>